<dbReference type="OrthoDB" id="10446290at2759"/>
<accession>A0A284S8C6</accession>
<name>A0A284S8C6_ARMOS</name>
<protein>
    <submittedName>
        <fullName evidence="1">Uncharacterized protein</fullName>
    </submittedName>
</protein>
<dbReference type="Proteomes" id="UP000219338">
    <property type="component" value="Unassembled WGS sequence"/>
</dbReference>
<dbReference type="AlphaFoldDB" id="A0A284S8C6"/>
<keyword evidence="2" id="KW-1185">Reference proteome</keyword>
<evidence type="ECO:0000313" key="2">
    <source>
        <dbReference type="Proteomes" id="UP000219338"/>
    </source>
</evidence>
<evidence type="ECO:0000313" key="1">
    <source>
        <dbReference type="EMBL" id="SJL17220.1"/>
    </source>
</evidence>
<proteinExistence type="predicted"/>
<gene>
    <name evidence="1" type="ORF">ARMOST_20766</name>
</gene>
<sequence length="205" mass="22796">MPSKFHDITPIVVSEGNDDFFRVSSAVATTATEIPPPHATMGTVVTVLFVVSSQLTDPLSFSTDANLLHGFKCRGDILFDNITIKGCTTYHSYRRHFNRPSDGGNYGTTGSSNCVHHLSGVRGRLWPAVVVATELVRPTRFHNNGDPPWCFNHTRYFCFAHNPIDMRWGHRLYGPRPRAVAAMFDELPCQDSLTNDELSWAASGQ</sequence>
<dbReference type="EMBL" id="FUEG01000041">
    <property type="protein sequence ID" value="SJL17220.1"/>
    <property type="molecule type" value="Genomic_DNA"/>
</dbReference>
<organism evidence="1 2">
    <name type="scientific">Armillaria ostoyae</name>
    <name type="common">Armillaria root rot fungus</name>
    <dbReference type="NCBI Taxonomy" id="47428"/>
    <lineage>
        <taxon>Eukaryota</taxon>
        <taxon>Fungi</taxon>
        <taxon>Dikarya</taxon>
        <taxon>Basidiomycota</taxon>
        <taxon>Agaricomycotina</taxon>
        <taxon>Agaricomycetes</taxon>
        <taxon>Agaricomycetidae</taxon>
        <taxon>Agaricales</taxon>
        <taxon>Marasmiineae</taxon>
        <taxon>Physalacriaceae</taxon>
        <taxon>Armillaria</taxon>
    </lineage>
</organism>
<dbReference type="OMA" id="NTIDMRW"/>
<reference evidence="2" key="1">
    <citation type="journal article" date="2017" name="Nat. Ecol. Evol.">
        <title>Genome expansion and lineage-specific genetic innovations in the forest pathogenic fungi Armillaria.</title>
        <authorList>
            <person name="Sipos G."/>
            <person name="Prasanna A.N."/>
            <person name="Walter M.C."/>
            <person name="O'Connor E."/>
            <person name="Balint B."/>
            <person name="Krizsan K."/>
            <person name="Kiss B."/>
            <person name="Hess J."/>
            <person name="Varga T."/>
            <person name="Slot J."/>
            <person name="Riley R."/>
            <person name="Boka B."/>
            <person name="Rigling D."/>
            <person name="Barry K."/>
            <person name="Lee J."/>
            <person name="Mihaltcheva S."/>
            <person name="LaButti K."/>
            <person name="Lipzen A."/>
            <person name="Waldron R."/>
            <person name="Moloney N.M."/>
            <person name="Sperisen C."/>
            <person name="Kredics L."/>
            <person name="Vagvoelgyi C."/>
            <person name="Patrignani A."/>
            <person name="Fitzpatrick D."/>
            <person name="Nagy I."/>
            <person name="Doyle S."/>
            <person name="Anderson J.B."/>
            <person name="Grigoriev I.V."/>
            <person name="Gueldener U."/>
            <person name="Muensterkoetter M."/>
            <person name="Nagy L.G."/>
        </authorList>
    </citation>
    <scope>NUCLEOTIDE SEQUENCE [LARGE SCALE GENOMIC DNA]</scope>
    <source>
        <strain evidence="2">C18/9</strain>
    </source>
</reference>